<accession>A0AAV5APM4</accession>
<dbReference type="AlphaFoldDB" id="A0AAV5APM4"/>
<gene>
    <name evidence="1" type="ORF">Clacol_008595</name>
</gene>
<dbReference type="Proteomes" id="UP001050691">
    <property type="component" value="Unassembled WGS sequence"/>
</dbReference>
<reference evidence="1" key="1">
    <citation type="submission" date="2021-10" db="EMBL/GenBank/DDBJ databases">
        <title>De novo Genome Assembly of Clathrus columnatus (Basidiomycota, Fungi) Using Illumina and Nanopore Sequence Data.</title>
        <authorList>
            <person name="Ogiso-Tanaka E."/>
            <person name="Itagaki H."/>
            <person name="Hosoya T."/>
            <person name="Hosaka K."/>
        </authorList>
    </citation>
    <scope>NUCLEOTIDE SEQUENCE</scope>
    <source>
        <strain evidence="1">MO-923</strain>
    </source>
</reference>
<evidence type="ECO:0000313" key="1">
    <source>
        <dbReference type="EMBL" id="GJJ14331.1"/>
    </source>
</evidence>
<keyword evidence="2" id="KW-1185">Reference proteome</keyword>
<evidence type="ECO:0000313" key="2">
    <source>
        <dbReference type="Proteomes" id="UP001050691"/>
    </source>
</evidence>
<organism evidence="1 2">
    <name type="scientific">Clathrus columnatus</name>
    <dbReference type="NCBI Taxonomy" id="1419009"/>
    <lineage>
        <taxon>Eukaryota</taxon>
        <taxon>Fungi</taxon>
        <taxon>Dikarya</taxon>
        <taxon>Basidiomycota</taxon>
        <taxon>Agaricomycotina</taxon>
        <taxon>Agaricomycetes</taxon>
        <taxon>Phallomycetidae</taxon>
        <taxon>Phallales</taxon>
        <taxon>Clathraceae</taxon>
        <taxon>Clathrus</taxon>
    </lineage>
</organism>
<name>A0AAV5APM4_9AGAM</name>
<dbReference type="EMBL" id="BPWL01000009">
    <property type="protein sequence ID" value="GJJ14331.1"/>
    <property type="molecule type" value="Genomic_DNA"/>
</dbReference>
<proteinExistence type="predicted"/>
<protein>
    <submittedName>
        <fullName evidence="1">Uncharacterized protein</fullName>
    </submittedName>
</protein>
<sequence>MKKATLHDYDKRDLYTLCATGYVAYAQARQTPDSSPDGLKPRKQGFISAAEAYLSLTCAITAQEFHCHCKGCSWGCSTRQEIITPIMMYCARNAREALGIFTKVTGSSDGFVYADMGHCFYSRERAIECYETASGEFYNCLLSLTRSWYRKANKDQNYGATQTSLKYDYVQSTTLSSLTECQNIAMIQQKRELPSGV</sequence>
<comment type="caution">
    <text evidence="1">The sequence shown here is derived from an EMBL/GenBank/DDBJ whole genome shotgun (WGS) entry which is preliminary data.</text>
</comment>